<protein>
    <submittedName>
        <fullName evidence="2">Aminodeoxychorismate synthase subunit I</fullName>
    </submittedName>
</protein>
<dbReference type="PRINTS" id="PR00095">
    <property type="entry name" value="ANTSNTHASEI"/>
</dbReference>
<evidence type="ECO:0000313" key="3">
    <source>
        <dbReference type="Proteomes" id="UP000240418"/>
    </source>
</evidence>
<dbReference type="EMBL" id="PYGJ01000001">
    <property type="protein sequence ID" value="PSL21954.1"/>
    <property type="molecule type" value="Genomic_DNA"/>
</dbReference>
<feature type="domain" description="Chorismate-utilising enzyme C-terminal" evidence="1">
    <location>
        <begin position="85"/>
        <end position="338"/>
    </location>
</feature>
<dbReference type="Proteomes" id="UP000240418">
    <property type="component" value="Unassembled WGS sequence"/>
</dbReference>
<gene>
    <name evidence="2" type="ORF">CLV88_101378</name>
</gene>
<dbReference type="PANTHER" id="PTHR11236">
    <property type="entry name" value="AMINOBENZOATE/ANTHRANILATE SYNTHASE"/>
    <property type="match status" value="1"/>
</dbReference>
<name>A0A2P8FJQ6_9RHOB</name>
<evidence type="ECO:0000313" key="2">
    <source>
        <dbReference type="EMBL" id="PSL21954.1"/>
    </source>
</evidence>
<keyword evidence="3" id="KW-1185">Reference proteome</keyword>
<reference evidence="2 3" key="1">
    <citation type="submission" date="2018-03" db="EMBL/GenBank/DDBJ databases">
        <title>Genomic Encyclopedia of Archaeal and Bacterial Type Strains, Phase II (KMG-II): from individual species to whole genera.</title>
        <authorList>
            <person name="Goeker M."/>
        </authorList>
    </citation>
    <scope>NUCLEOTIDE SEQUENCE [LARGE SCALE GENOMIC DNA]</scope>
    <source>
        <strain evidence="2 3">DSM 100673</strain>
    </source>
</reference>
<dbReference type="PANTHER" id="PTHR11236:SF50">
    <property type="entry name" value="AMINODEOXYCHORISMATE SYNTHASE COMPONENT 1"/>
    <property type="match status" value="1"/>
</dbReference>
<dbReference type="InterPro" id="IPR015890">
    <property type="entry name" value="Chorismate_C"/>
</dbReference>
<dbReference type="GO" id="GO:0009396">
    <property type="term" value="P:folic acid-containing compound biosynthetic process"/>
    <property type="evidence" value="ECO:0007669"/>
    <property type="project" value="InterPro"/>
</dbReference>
<dbReference type="SUPFAM" id="SSF56322">
    <property type="entry name" value="ADC synthase"/>
    <property type="match status" value="1"/>
</dbReference>
<dbReference type="InterPro" id="IPR005801">
    <property type="entry name" value="ADC_synthase"/>
</dbReference>
<organism evidence="2 3">
    <name type="scientific">Shimia abyssi</name>
    <dbReference type="NCBI Taxonomy" id="1662395"/>
    <lineage>
        <taxon>Bacteria</taxon>
        <taxon>Pseudomonadati</taxon>
        <taxon>Pseudomonadota</taxon>
        <taxon>Alphaproteobacteria</taxon>
        <taxon>Rhodobacterales</taxon>
        <taxon>Roseobacteraceae</taxon>
    </lineage>
</organism>
<evidence type="ECO:0000259" key="1">
    <source>
        <dbReference type="Pfam" id="PF00425"/>
    </source>
</evidence>
<dbReference type="AlphaFoldDB" id="A0A2P8FJQ6"/>
<dbReference type="NCBIfam" id="TIGR00553">
    <property type="entry name" value="pabB"/>
    <property type="match status" value="1"/>
</dbReference>
<proteinExistence type="predicted"/>
<accession>A0A2P8FJQ6</accession>
<sequence length="351" mass="37736">MAQDAGDVARALDALDAARATGKWLAGYASYELGYALEARLAGRMPKGRRVPLLCFGVYDAPKAAGALAGGEAGLSEFAPRWDAARYAEAFARVRALIGAGDIYQANLTFPIAAWAWGTPEALYAKLCAHQPVGHGAMVSQENGPVFLSRSPELFFRTDAQGRIETRPMKGTQPRSADPVEDLQRKVWLASDEKNRAENLMIVDLLRNDISRVAKAGSVHVPALFEIESYATVHQMVSLVAAKLRDGVSLGAILRALFPCGSITGAPKLRAMEVINDLEPAPRDIYCGTIGWAAPDGSSEFNVAIRTVMVEGEKAVLNVGGGVVWDSTAESEYEEALWKVRFATGFQPEPA</sequence>
<comment type="caution">
    <text evidence="2">The sequence shown here is derived from an EMBL/GenBank/DDBJ whole genome shotgun (WGS) entry which is preliminary data.</text>
</comment>
<dbReference type="NCBIfam" id="NF005698">
    <property type="entry name" value="PRK07508.1"/>
    <property type="match status" value="1"/>
</dbReference>
<dbReference type="InterPro" id="IPR019999">
    <property type="entry name" value="Anth_synth_I-like"/>
</dbReference>
<dbReference type="Pfam" id="PF00425">
    <property type="entry name" value="Chorismate_bind"/>
    <property type="match status" value="1"/>
</dbReference>
<dbReference type="Gene3D" id="3.60.120.10">
    <property type="entry name" value="Anthranilate synthase"/>
    <property type="match status" value="1"/>
</dbReference>
<dbReference type="InterPro" id="IPR005802">
    <property type="entry name" value="ADC_synth_comp_1"/>
</dbReference>
<dbReference type="GO" id="GO:0000162">
    <property type="term" value="P:L-tryptophan biosynthetic process"/>
    <property type="evidence" value="ECO:0007669"/>
    <property type="project" value="TreeGrafter"/>
</dbReference>
<dbReference type="GO" id="GO:0046820">
    <property type="term" value="F:4-amino-4-deoxychorismate synthase activity"/>
    <property type="evidence" value="ECO:0007669"/>
    <property type="project" value="TreeGrafter"/>
</dbReference>